<dbReference type="RefSeq" id="XP_022142170.1">
    <property type="nucleotide sequence ID" value="XM_022286478.1"/>
</dbReference>
<feature type="domain" description="Nucleoprotein TPR/MPL1" evidence="7">
    <location>
        <begin position="172"/>
        <end position="250"/>
    </location>
</feature>
<evidence type="ECO:0000256" key="3">
    <source>
        <dbReference type="ARBA" id="ARBA00023242"/>
    </source>
</evidence>
<dbReference type="PANTHER" id="PTHR18898:SF2">
    <property type="entry name" value="NUCLEOPROTEIN TPR"/>
    <property type="match status" value="1"/>
</dbReference>
<feature type="compositionally biased region" description="Basic and acidic residues" evidence="5">
    <location>
        <begin position="1659"/>
        <end position="1678"/>
    </location>
</feature>
<feature type="compositionally biased region" description="Gly residues" evidence="5">
    <location>
        <begin position="2065"/>
        <end position="2074"/>
    </location>
</feature>
<feature type="coiled-coil region" evidence="4">
    <location>
        <begin position="447"/>
        <end position="512"/>
    </location>
</feature>
<feature type="compositionally biased region" description="Polar residues" evidence="5">
    <location>
        <begin position="1778"/>
        <end position="1788"/>
    </location>
</feature>
<feature type="coiled-coil region" evidence="4">
    <location>
        <begin position="602"/>
        <end position="630"/>
    </location>
</feature>
<feature type="compositionally biased region" description="Polar residues" evidence="5">
    <location>
        <begin position="1980"/>
        <end position="1992"/>
    </location>
</feature>
<feature type="coiled-coil region" evidence="4">
    <location>
        <begin position="758"/>
        <end position="873"/>
    </location>
</feature>
<keyword evidence="9" id="KW-1185">Reference proteome</keyword>
<evidence type="ECO:0000256" key="2">
    <source>
        <dbReference type="ARBA" id="ARBA00023054"/>
    </source>
</evidence>
<accession>A0A6J1CK56</accession>
<evidence type="ECO:0000313" key="9">
    <source>
        <dbReference type="Proteomes" id="UP000504603"/>
    </source>
</evidence>
<feature type="domain" description="NUA/TPR/MLP1-2-like" evidence="8">
    <location>
        <begin position="492"/>
        <end position="598"/>
    </location>
</feature>
<dbReference type="Proteomes" id="UP000504603">
    <property type="component" value="Unplaced"/>
</dbReference>
<dbReference type="PANTHER" id="PTHR18898">
    <property type="entry name" value="NUCLEOPROTEIN TPR-RELATED"/>
    <property type="match status" value="1"/>
</dbReference>
<proteinExistence type="predicted"/>
<dbReference type="Pfam" id="PF25481">
    <property type="entry name" value="Nucleoprot-TPR"/>
    <property type="match status" value="1"/>
</dbReference>
<feature type="region of interest" description="Disordered" evidence="5">
    <location>
        <begin position="1819"/>
        <end position="1902"/>
    </location>
</feature>
<protein>
    <submittedName>
        <fullName evidence="10">Nuclear-pore anchor isoform X1</fullName>
    </submittedName>
</protein>
<sequence length="2080" mass="235796">MAHLFISDEEFSRHSNDAAFMAEKADAFIKGLYSELETVRAQADAASITAEQTCSLLDQKFLSLSAEFSDLQSQNAQLQTTLELRLSELAEVKSQKHQLNLLSIGKDGEIERLNTELSELHKSKRQLMELIEQKDLEIGEKDATIKSYLDKIVNLSETAAQREARLSEVDMELVRSRAEFARLSQEKELIERHNVWLNDELTAKVGSIIEQRRVHSDVEVEMSAKVRDVERKLDECSNALKWNKDSVKELEMKLTSAQEELCLSRKSAAENEERLCAEISTINKLVELYKESSEEWSKKATELEGVIKALETHLNQVESDYKEKLAKEESQINSLEEEATALKMKLEKCEAEIELSRKKNELTLFPLGSFASDGWIHSKESSEVVDDNHKLDPKLPIGVSGTALAASLLRDGWSLAKMYAKYQETVDAFRHEQMGRKEAEAVLQRVLYELEDKAEVILEERAEHERMIESYSLLNQKLQNSISEQAILEKTIKELKADLKIHERDYMLIQRENVDLSKQVSILLKECRDVQLRCGYTGHDVHENLSNTTSFDMNVESDADRVISEYLLTFKDINGLVEQNVQLRSLVRKLSVQIQDSELDFKEKMEVELKRHTQEAASKVEAVLQKVEEQGQMIESLHASVAMYKRLYEEEHKRNVSHPLSAEVALDSGRRELEIVSEDSQEGTKAAQKQTAKRVRYLEEELEKSRSEINLVRAERNKFELASSFTKEKLDSFMKEFEQQRVEMNGVLARNVEFSQLIVDYQRKLREVSESLQSADEQSRKLTMEVSVLKTEKELLSNAEKRAQDEVRNLSERLFRVQASLDTIQSVEEVHEEARVAERRKLEEHAKQLEREWAELKKELQEERDNVRTLTLDREKTLKNAMGHVEEMGKELSNALHATAAAEARAAISEAKLSELEKKISSSDNQVVDLDERSGLKSQPSNQVGTDLHRAEEQIQKFKEEAQACKDHMLQYKNIAQVNEEALKQMECAHETFKIEADKMKKSLEADLLQLRGKVSELENESILKSQELACAANLKEEAIASSLGEIRNLSEENAAKSSKIQEMEIQISYLKEDLERELQKWRAAQANYERQVILQSETIQELTKTSQALASVQEEAAELRKLADAYKRDHDELKAKWEERKLALEDFKNKADKEYTELNEQNKILLIQLEAFHIRSAEEDRKMVGVSSESNAIEMVGDAGLQSVIRYLRRTKEIAETEISLLKQDKLRLQSQVENALKAAESAQTSLHAERQSSKALLLTEEEIKSLQLQVREMNLLRESNIQLREENKHNFEECQKLREEFSKAKIEIEKFEGMLRMRQIEMESCKMEIESQKADKVHLESKVSELLERSKNIDYEDYIRVKDDVQRMQMELNEKDSEIEKVKMLLTERQESLSQLERDLSNCRFELKEREKKVNDIQHIEANLRADMEKQKKFFAQYKRKFETVSKEKDELVKENQALSKQLEDIKQVNIVGKRSGGDSTGEQAIEEKDTKIQILEKHLERLREELKREKDDSRTEKNRRLRIEKAIKDSYTIVEQEKSKILNELGKHRGTMKQLSDELEKLRQSKSSPPEQDALVQPLSGIGLDDLASTYVLAVENFEKTVQSVLTDLGAQNVPSEVSVATDALLQTSTGSDASFQTSDATLPVAPVTTNLPAKALEESEKKGQLSRTKVETRKAGRKLVRPRLGKPEGPQGDIDMSMAELPNNENKRATSGKSETEGEPTPSTHQLARKRVASSTSELHEHSTIPGETSTEMAAPVMKKAKGSDTLPEDVGGPSSTSLGSLKTQPPLEEVSDVCEFPQGLNEEAVDVEKEVEILGEKADRPKELSSDGSMSHDEIQTDRKETLDENLDRQIGAEVSDDGLKDQAEPDNWNLTSEIGSEREEGELAPEVTDLEGGNNIENIEIGEDHIEAVATPDASPSGADDDALAVTAMEIGEINSPEIQNEEKNDDGDITDETAEILEKSTDCNQIDVESDQAVETTSMSTENVPSTPPETNDPKQGSPTVVKRSSPVSSSTSTTINLQERAKERAMLRQAGVVSSLDRRPVRGLRGRGGRTERGGRGQRSGRGGPAGESNRS</sequence>
<feature type="compositionally biased region" description="Basic residues" evidence="5">
    <location>
        <begin position="1679"/>
        <end position="1688"/>
    </location>
</feature>
<feature type="coiled-coil region" evidence="4">
    <location>
        <begin position="300"/>
        <end position="359"/>
    </location>
</feature>
<dbReference type="GO" id="GO:0017056">
    <property type="term" value="F:structural constituent of nuclear pore"/>
    <property type="evidence" value="ECO:0007669"/>
    <property type="project" value="TreeGrafter"/>
</dbReference>
<organism evidence="9 10">
    <name type="scientific">Momordica charantia</name>
    <name type="common">Bitter gourd</name>
    <name type="synonym">Balsam pear</name>
    <dbReference type="NCBI Taxonomy" id="3673"/>
    <lineage>
        <taxon>Eukaryota</taxon>
        <taxon>Viridiplantae</taxon>
        <taxon>Streptophyta</taxon>
        <taxon>Embryophyta</taxon>
        <taxon>Tracheophyta</taxon>
        <taxon>Spermatophyta</taxon>
        <taxon>Magnoliopsida</taxon>
        <taxon>eudicotyledons</taxon>
        <taxon>Gunneridae</taxon>
        <taxon>Pentapetalae</taxon>
        <taxon>rosids</taxon>
        <taxon>fabids</taxon>
        <taxon>Cucurbitales</taxon>
        <taxon>Cucurbitaceae</taxon>
        <taxon>Momordiceae</taxon>
        <taxon>Momordica</taxon>
    </lineage>
</organism>
<dbReference type="InterPro" id="IPR057974">
    <property type="entry name" value="NUA/TPR/MLP1-2-like_dom"/>
</dbReference>
<feature type="compositionally biased region" description="Basic and acidic residues" evidence="5">
    <location>
        <begin position="1819"/>
        <end position="1853"/>
    </location>
</feature>
<feature type="domain" description="Nucleoprotein TPR/MLP1-2" evidence="6">
    <location>
        <begin position="1046"/>
        <end position="1172"/>
    </location>
</feature>
<dbReference type="InterPro" id="IPR057577">
    <property type="entry name" value="Nucleoprot-TPR/MLP1_dom"/>
</dbReference>
<evidence type="ECO:0000313" key="10">
    <source>
        <dbReference type="RefSeq" id="XP_022142170.1"/>
    </source>
</evidence>
<keyword evidence="2 4" id="KW-0175">Coiled coil</keyword>
<dbReference type="Pfam" id="PF25785">
    <property type="entry name" value="TPR"/>
    <property type="match status" value="1"/>
</dbReference>
<comment type="subcellular location">
    <subcellularLocation>
        <location evidence="1">Nucleus</location>
    </subcellularLocation>
</comment>
<feature type="coiled-coil region" evidence="4">
    <location>
        <begin position="899"/>
        <end position="968"/>
    </location>
</feature>
<evidence type="ECO:0000259" key="7">
    <source>
        <dbReference type="Pfam" id="PF25481"/>
    </source>
</evidence>
<feature type="coiled-coil region" evidence="4">
    <location>
        <begin position="1213"/>
        <end position="1522"/>
    </location>
</feature>
<dbReference type="InterPro" id="IPR012929">
    <property type="entry name" value="Nucleoprot-TPR/MLP1-2_dom"/>
</dbReference>
<feature type="compositionally biased region" description="Low complexity" evidence="5">
    <location>
        <begin position="2005"/>
        <end position="2022"/>
    </location>
</feature>
<gene>
    <name evidence="10" type="primary">LOC111012354</name>
</gene>
<dbReference type="GO" id="GO:0006606">
    <property type="term" value="P:protein import into nucleus"/>
    <property type="evidence" value="ECO:0007669"/>
    <property type="project" value="InterPro"/>
</dbReference>
<evidence type="ECO:0000256" key="1">
    <source>
        <dbReference type="ARBA" id="ARBA00004123"/>
    </source>
</evidence>
<feature type="region of interest" description="Disordered" evidence="5">
    <location>
        <begin position="1965"/>
        <end position="2080"/>
    </location>
</feature>
<evidence type="ECO:0000256" key="4">
    <source>
        <dbReference type="SAM" id="Coils"/>
    </source>
</evidence>
<dbReference type="KEGG" id="mcha:111012354"/>
<dbReference type="GeneID" id="111012354"/>
<keyword evidence="3" id="KW-0539">Nucleus</keyword>
<dbReference type="Pfam" id="PF07926">
    <property type="entry name" value="TPR_MLP1_2"/>
    <property type="match status" value="1"/>
</dbReference>
<dbReference type="OrthoDB" id="343070at2759"/>
<feature type="region of interest" description="Disordered" evidence="5">
    <location>
        <begin position="1657"/>
        <end position="1807"/>
    </location>
</feature>
<dbReference type="GO" id="GO:0005643">
    <property type="term" value="C:nuclear pore"/>
    <property type="evidence" value="ECO:0007669"/>
    <property type="project" value="TreeGrafter"/>
</dbReference>
<feature type="coiled-coil region" evidence="4">
    <location>
        <begin position="1047"/>
        <end position="1169"/>
    </location>
</feature>
<reference evidence="10" key="1">
    <citation type="submission" date="2025-08" db="UniProtKB">
        <authorList>
            <consortium name="RefSeq"/>
        </authorList>
    </citation>
    <scope>IDENTIFICATION</scope>
    <source>
        <strain evidence="10">OHB3-1</strain>
    </source>
</reference>
<evidence type="ECO:0000259" key="8">
    <source>
        <dbReference type="Pfam" id="PF25785"/>
    </source>
</evidence>
<name>A0A6J1CK56_MOMCH</name>
<evidence type="ECO:0000259" key="6">
    <source>
        <dbReference type="Pfam" id="PF07926"/>
    </source>
</evidence>
<evidence type="ECO:0000256" key="5">
    <source>
        <dbReference type="SAM" id="MobiDB-lite"/>
    </source>
</evidence>
<dbReference type="GO" id="GO:0006406">
    <property type="term" value="P:mRNA export from nucleus"/>
    <property type="evidence" value="ECO:0007669"/>
    <property type="project" value="TreeGrafter"/>
</dbReference>